<dbReference type="PANTHER" id="PTHR43364:SF18">
    <property type="entry name" value="OXIDOREDUCTASE"/>
    <property type="match status" value="1"/>
</dbReference>
<dbReference type="PRINTS" id="PR00069">
    <property type="entry name" value="ALDKETRDTASE"/>
</dbReference>
<feature type="domain" description="NADP-dependent oxidoreductase" evidence="3">
    <location>
        <begin position="18"/>
        <end position="320"/>
    </location>
</feature>
<dbReference type="GO" id="GO:0005829">
    <property type="term" value="C:cytosol"/>
    <property type="evidence" value="ECO:0007669"/>
    <property type="project" value="UniProtKB-ARBA"/>
</dbReference>
<dbReference type="InterPro" id="IPR050523">
    <property type="entry name" value="AKR_Detox_Biosynth"/>
</dbReference>
<dbReference type="InterPro" id="IPR023210">
    <property type="entry name" value="NADP_OxRdtase_dom"/>
</dbReference>
<sequence>MEYRQLGGSGLQVPVLSFGTATFGGTNEFFKAWGSTQVEEAKHLVNLCIDAGVNFFDTANIYSQGASEEILGKAIEGIRNRVILSTKATFPMEGEGPNNFGSSRYHLIEQCEASLRRLNTDHIDIYHLHGFDGNTPVEETLKALDDLVTAGKIRYIACSNFSGWHLMKSLSVSERYGWSRYIAHQAYYSLLDREFEWELMPLGIDQNVGTIVWSPLSSGRLSGKFRRDKPLPENNRMSQGGSHGPATDFERLYKIVDALDEVAEETGKSVAQVSLNWLLQRPAVANIIIGARNEEQLVQNLGAVGWNLTTEQVKKLDAASDRDLIYPYWHQRQNPQLNPPPKFY</sequence>
<keyword evidence="5" id="KW-1185">Reference proteome</keyword>
<feature type="region of interest" description="Disordered" evidence="2">
    <location>
        <begin position="224"/>
        <end position="245"/>
    </location>
</feature>
<protein>
    <submittedName>
        <fullName evidence="4">Oxidoreductase</fullName>
    </submittedName>
</protein>
<comment type="caution">
    <text evidence="4">The sequence shown here is derived from an EMBL/GenBank/DDBJ whole genome shotgun (WGS) entry which is preliminary data.</text>
</comment>
<accession>A0A917JD65</accession>
<organism evidence="4 5">
    <name type="scientific">Mucilaginibacter galii</name>
    <dbReference type="NCBI Taxonomy" id="2005073"/>
    <lineage>
        <taxon>Bacteria</taxon>
        <taxon>Pseudomonadati</taxon>
        <taxon>Bacteroidota</taxon>
        <taxon>Sphingobacteriia</taxon>
        <taxon>Sphingobacteriales</taxon>
        <taxon>Sphingobacteriaceae</taxon>
        <taxon>Mucilaginibacter</taxon>
    </lineage>
</organism>
<evidence type="ECO:0000256" key="1">
    <source>
        <dbReference type="ARBA" id="ARBA00023002"/>
    </source>
</evidence>
<dbReference type="Pfam" id="PF00248">
    <property type="entry name" value="Aldo_ket_red"/>
    <property type="match status" value="1"/>
</dbReference>
<dbReference type="InterPro" id="IPR036812">
    <property type="entry name" value="NAD(P)_OxRdtase_dom_sf"/>
</dbReference>
<name>A0A917JD65_9SPHI</name>
<dbReference type="RefSeq" id="WP_188418019.1">
    <property type="nucleotide sequence ID" value="NZ_BMDO01000009.1"/>
</dbReference>
<dbReference type="GO" id="GO:0016491">
    <property type="term" value="F:oxidoreductase activity"/>
    <property type="evidence" value="ECO:0007669"/>
    <property type="project" value="UniProtKB-KW"/>
</dbReference>
<dbReference type="InterPro" id="IPR020471">
    <property type="entry name" value="AKR"/>
</dbReference>
<evidence type="ECO:0000256" key="2">
    <source>
        <dbReference type="SAM" id="MobiDB-lite"/>
    </source>
</evidence>
<proteinExistence type="predicted"/>
<dbReference type="SUPFAM" id="SSF51430">
    <property type="entry name" value="NAD(P)-linked oxidoreductase"/>
    <property type="match status" value="1"/>
</dbReference>
<dbReference type="AlphaFoldDB" id="A0A917JD65"/>
<evidence type="ECO:0000259" key="3">
    <source>
        <dbReference type="Pfam" id="PF00248"/>
    </source>
</evidence>
<evidence type="ECO:0000313" key="5">
    <source>
        <dbReference type="Proteomes" id="UP000662074"/>
    </source>
</evidence>
<dbReference type="PANTHER" id="PTHR43364">
    <property type="entry name" value="NADH-SPECIFIC METHYLGLYOXAL REDUCTASE-RELATED"/>
    <property type="match status" value="1"/>
</dbReference>
<keyword evidence="1" id="KW-0560">Oxidoreductase</keyword>
<dbReference type="Proteomes" id="UP000662074">
    <property type="component" value="Unassembled WGS sequence"/>
</dbReference>
<dbReference type="EMBL" id="BMDO01000009">
    <property type="protein sequence ID" value="GGI51911.1"/>
    <property type="molecule type" value="Genomic_DNA"/>
</dbReference>
<gene>
    <name evidence="4" type="ORF">GCM10011425_31230</name>
</gene>
<dbReference type="FunFam" id="3.20.20.100:FF:000004">
    <property type="entry name" value="Oxidoreductase, aldo/keto reductase"/>
    <property type="match status" value="1"/>
</dbReference>
<reference evidence="4" key="1">
    <citation type="journal article" date="2014" name="Int. J. Syst. Evol. Microbiol.">
        <title>Complete genome sequence of Corynebacterium casei LMG S-19264T (=DSM 44701T), isolated from a smear-ripened cheese.</title>
        <authorList>
            <consortium name="US DOE Joint Genome Institute (JGI-PGF)"/>
            <person name="Walter F."/>
            <person name="Albersmeier A."/>
            <person name="Kalinowski J."/>
            <person name="Ruckert C."/>
        </authorList>
    </citation>
    <scope>NUCLEOTIDE SEQUENCE</scope>
    <source>
        <strain evidence="4">CCM 8711</strain>
    </source>
</reference>
<dbReference type="Gene3D" id="3.20.20.100">
    <property type="entry name" value="NADP-dependent oxidoreductase domain"/>
    <property type="match status" value="1"/>
</dbReference>
<dbReference type="CDD" id="cd19091">
    <property type="entry name" value="AKR_PsAKR"/>
    <property type="match status" value="1"/>
</dbReference>
<reference evidence="4" key="2">
    <citation type="submission" date="2020-09" db="EMBL/GenBank/DDBJ databases">
        <authorList>
            <person name="Sun Q."/>
            <person name="Sedlacek I."/>
        </authorList>
    </citation>
    <scope>NUCLEOTIDE SEQUENCE</scope>
    <source>
        <strain evidence="4">CCM 8711</strain>
    </source>
</reference>
<evidence type="ECO:0000313" key="4">
    <source>
        <dbReference type="EMBL" id="GGI51911.1"/>
    </source>
</evidence>